<keyword evidence="3" id="KW-1185">Reference proteome</keyword>
<comment type="caution">
    <text evidence="2">The sequence shown here is derived from an EMBL/GenBank/DDBJ whole genome shotgun (WGS) entry which is preliminary data.</text>
</comment>
<name>A0A158DZD1_9BURK</name>
<sequence>MIQIRAIVAYSHDGRHRVLPLKPGKVNIISGDSRTGKSAILGVLDYCFGSSVLDVPEGIIRRGAAWFGLLLQTTHGQAFIARKLPAGNGKSSETVFIKIGQSLDIPHASELRQTTNSDGLSAMLASWVGITDYLHEPPAGHSRPPLSATFNHALTFCFQSQNEIGQKAVLFHGASDRFVAQAIKDTLPYFLGAVTDEYIQNQQRLKQVRAEIRRLEKRLAEASAIVGDGVSRADTLLAEAKSVGLTDLSDSASWAEKVEVLKRIQNAPIARPVVEGGEQAEFDRLTRKRTELLQAQSGIQAAIDRARAFEGNSRGFATEAAEHVARLDAISVFEPSAQDHACPLCLQDLPEASATPSIGELRTAKDAIGERGGAMDSATPRIESAIVEIEQKLILNRRELEENRELLNSIKRSSERLQLASDTEARRALVVGRISLYVENIPEMPDVSEQRSKLAKLRQQELELYEAVSADAIQERLESCLSNVNRSLSDYAERVDLEYSDSPLRLDPRALTIVADTPNRPIPMREIGSGENHVGYHIVAHLALHKWFAERKRPVPSFLLLDQLSQAHFSPDAERRENVDPTKIDTDRKAVKALYKLIFDVIEEEEGSFQIIITDHPDFSDDPRFQAAVRERWRKGVKLIPQDWPQSP</sequence>
<reference evidence="2" key="1">
    <citation type="submission" date="2016-01" db="EMBL/GenBank/DDBJ databases">
        <authorList>
            <person name="Peeters C."/>
        </authorList>
    </citation>
    <scope>NUCLEOTIDE SEQUENCE</scope>
    <source>
        <strain evidence="2">LMG 29321</strain>
    </source>
</reference>
<dbReference type="InterPro" id="IPR027417">
    <property type="entry name" value="P-loop_NTPase"/>
</dbReference>
<dbReference type="Pfam" id="PF12532">
    <property type="entry name" value="DUF3732"/>
    <property type="match status" value="1"/>
</dbReference>
<dbReference type="Proteomes" id="UP000071859">
    <property type="component" value="Unassembled WGS sequence"/>
</dbReference>
<evidence type="ECO:0008006" key="4">
    <source>
        <dbReference type="Google" id="ProtNLM"/>
    </source>
</evidence>
<organism evidence="2 3">
    <name type="scientific">Caballeronia calidae</name>
    <dbReference type="NCBI Taxonomy" id="1777139"/>
    <lineage>
        <taxon>Bacteria</taxon>
        <taxon>Pseudomonadati</taxon>
        <taxon>Pseudomonadota</taxon>
        <taxon>Betaproteobacteria</taxon>
        <taxon>Burkholderiales</taxon>
        <taxon>Burkholderiaceae</taxon>
        <taxon>Caballeronia</taxon>
    </lineage>
</organism>
<dbReference type="InterPro" id="IPR022205">
    <property type="entry name" value="DUF3732"/>
</dbReference>
<dbReference type="EMBL" id="FCOX02000040">
    <property type="protein sequence ID" value="SAK99883.1"/>
    <property type="molecule type" value="Genomic_DNA"/>
</dbReference>
<evidence type="ECO:0000313" key="3">
    <source>
        <dbReference type="Proteomes" id="UP000071859"/>
    </source>
</evidence>
<protein>
    <recommendedName>
        <fullName evidence="4">DUF3732 domain-containing protein</fullName>
    </recommendedName>
</protein>
<accession>A0A158DZD1</accession>
<proteinExistence type="predicted"/>
<evidence type="ECO:0000256" key="1">
    <source>
        <dbReference type="SAM" id="Coils"/>
    </source>
</evidence>
<dbReference type="AlphaFoldDB" id="A0A158DZD1"/>
<evidence type="ECO:0000313" key="2">
    <source>
        <dbReference type="EMBL" id="SAK99883.1"/>
    </source>
</evidence>
<keyword evidence="1" id="KW-0175">Coiled coil</keyword>
<gene>
    <name evidence="2" type="ORF">AWB78_05845</name>
</gene>
<feature type="coiled-coil region" evidence="1">
    <location>
        <begin position="198"/>
        <end position="225"/>
    </location>
</feature>
<dbReference type="Gene3D" id="3.40.50.300">
    <property type="entry name" value="P-loop containing nucleotide triphosphate hydrolases"/>
    <property type="match status" value="1"/>
</dbReference>